<dbReference type="InterPro" id="IPR013325">
    <property type="entry name" value="RNA_pol_sigma_r2"/>
</dbReference>
<dbReference type="NCBIfam" id="TIGR02937">
    <property type="entry name" value="sigma70-ECF"/>
    <property type="match status" value="1"/>
</dbReference>
<proteinExistence type="inferred from homology"/>
<comment type="caution">
    <text evidence="9">The sequence shown here is derived from an EMBL/GenBank/DDBJ whole genome shotgun (WGS) entry which is preliminary data.</text>
</comment>
<dbReference type="SUPFAM" id="SSF88946">
    <property type="entry name" value="Sigma2 domain of RNA polymerase sigma factors"/>
    <property type="match status" value="1"/>
</dbReference>
<dbReference type="PANTHER" id="PTHR43133">
    <property type="entry name" value="RNA POLYMERASE ECF-TYPE SIGMA FACTO"/>
    <property type="match status" value="1"/>
</dbReference>
<dbReference type="RefSeq" id="WP_390226572.1">
    <property type="nucleotide sequence ID" value="NZ_JBHSCN010000001.1"/>
</dbReference>
<keyword evidence="6" id="KW-0472">Membrane</keyword>
<evidence type="ECO:0000256" key="6">
    <source>
        <dbReference type="SAM" id="Phobius"/>
    </source>
</evidence>
<keyword evidence="6" id="KW-0812">Transmembrane</keyword>
<dbReference type="SUPFAM" id="SSF88659">
    <property type="entry name" value="Sigma3 and sigma4 domains of RNA polymerase sigma factors"/>
    <property type="match status" value="1"/>
</dbReference>
<dbReference type="EMBL" id="JBHSCN010000001">
    <property type="protein sequence ID" value="MFC4241824.1"/>
    <property type="molecule type" value="Genomic_DNA"/>
</dbReference>
<dbReference type="Pfam" id="PF08281">
    <property type="entry name" value="Sigma70_r4_2"/>
    <property type="match status" value="1"/>
</dbReference>
<dbReference type="InterPro" id="IPR007627">
    <property type="entry name" value="RNA_pol_sigma70_r2"/>
</dbReference>
<dbReference type="InterPro" id="IPR013324">
    <property type="entry name" value="RNA_pol_sigma_r3/r4-like"/>
</dbReference>
<evidence type="ECO:0000256" key="4">
    <source>
        <dbReference type="ARBA" id="ARBA00023125"/>
    </source>
</evidence>
<evidence type="ECO:0000259" key="8">
    <source>
        <dbReference type="Pfam" id="PF08281"/>
    </source>
</evidence>
<feature type="domain" description="RNA polymerase sigma-70 region 2" evidence="7">
    <location>
        <begin position="26"/>
        <end position="94"/>
    </location>
</feature>
<evidence type="ECO:0000256" key="1">
    <source>
        <dbReference type="ARBA" id="ARBA00010641"/>
    </source>
</evidence>
<sequence length="198" mass="21701">MDDDTADDAAIWQRALAGDGASFAALFRLHHPRVYRRILGIVGNAHDAQEVTASTFFELWRKRRGVRLVGGSVLPWLIATAVNLAQNRRRGTARYRKMIDSLPHSDAPDAETIATSNVETELLGVRLTTALRKLSKTDAALLVLTVLDGLTTVEAATVVNINPGAARMRLHRAREKLRADLADDPALAARRIPEGEHV</sequence>
<dbReference type="Proteomes" id="UP001595900">
    <property type="component" value="Unassembled WGS sequence"/>
</dbReference>
<dbReference type="InterPro" id="IPR039425">
    <property type="entry name" value="RNA_pol_sigma-70-like"/>
</dbReference>
<keyword evidence="5" id="KW-0804">Transcription</keyword>
<keyword evidence="2" id="KW-0805">Transcription regulation</keyword>
<dbReference type="Pfam" id="PF04542">
    <property type="entry name" value="Sigma70_r2"/>
    <property type="match status" value="1"/>
</dbReference>
<reference evidence="10" key="1">
    <citation type="journal article" date="2019" name="Int. J. Syst. Evol. Microbiol.">
        <title>The Global Catalogue of Microorganisms (GCM) 10K type strain sequencing project: providing services to taxonomists for standard genome sequencing and annotation.</title>
        <authorList>
            <consortium name="The Broad Institute Genomics Platform"/>
            <consortium name="The Broad Institute Genome Sequencing Center for Infectious Disease"/>
            <person name="Wu L."/>
            <person name="Ma J."/>
        </authorList>
    </citation>
    <scope>NUCLEOTIDE SEQUENCE [LARGE SCALE GENOMIC DNA]</scope>
    <source>
        <strain evidence="10">CGMCC 1.10363</strain>
    </source>
</reference>
<evidence type="ECO:0000313" key="9">
    <source>
        <dbReference type="EMBL" id="MFC4241824.1"/>
    </source>
</evidence>
<evidence type="ECO:0000313" key="10">
    <source>
        <dbReference type="Proteomes" id="UP001595900"/>
    </source>
</evidence>
<dbReference type="PANTHER" id="PTHR43133:SF8">
    <property type="entry name" value="RNA POLYMERASE SIGMA FACTOR HI_1459-RELATED"/>
    <property type="match status" value="1"/>
</dbReference>
<keyword evidence="4" id="KW-0238">DNA-binding</keyword>
<evidence type="ECO:0000256" key="5">
    <source>
        <dbReference type="ARBA" id="ARBA00023163"/>
    </source>
</evidence>
<keyword evidence="3" id="KW-0731">Sigma factor</keyword>
<name>A0ABV8Q3Z2_9MICO</name>
<evidence type="ECO:0000256" key="3">
    <source>
        <dbReference type="ARBA" id="ARBA00023082"/>
    </source>
</evidence>
<evidence type="ECO:0000256" key="2">
    <source>
        <dbReference type="ARBA" id="ARBA00023015"/>
    </source>
</evidence>
<dbReference type="CDD" id="cd06171">
    <property type="entry name" value="Sigma70_r4"/>
    <property type="match status" value="1"/>
</dbReference>
<dbReference type="Gene3D" id="1.10.10.10">
    <property type="entry name" value="Winged helix-like DNA-binding domain superfamily/Winged helix DNA-binding domain"/>
    <property type="match status" value="1"/>
</dbReference>
<keyword evidence="6" id="KW-1133">Transmembrane helix</keyword>
<accession>A0ABV8Q3Z2</accession>
<feature type="transmembrane region" description="Helical" evidence="6">
    <location>
        <begin position="65"/>
        <end position="85"/>
    </location>
</feature>
<keyword evidence="10" id="KW-1185">Reference proteome</keyword>
<feature type="domain" description="RNA polymerase sigma factor 70 region 4 type 2" evidence="8">
    <location>
        <begin position="126"/>
        <end position="177"/>
    </location>
</feature>
<gene>
    <name evidence="9" type="ORF">ACFOYW_00445</name>
</gene>
<dbReference type="InterPro" id="IPR013249">
    <property type="entry name" value="RNA_pol_sigma70_r4_t2"/>
</dbReference>
<dbReference type="InterPro" id="IPR036388">
    <property type="entry name" value="WH-like_DNA-bd_sf"/>
</dbReference>
<organism evidence="9 10">
    <name type="scientific">Gryllotalpicola reticulitermitis</name>
    <dbReference type="NCBI Taxonomy" id="1184153"/>
    <lineage>
        <taxon>Bacteria</taxon>
        <taxon>Bacillati</taxon>
        <taxon>Actinomycetota</taxon>
        <taxon>Actinomycetes</taxon>
        <taxon>Micrococcales</taxon>
        <taxon>Microbacteriaceae</taxon>
        <taxon>Gryllotalpicola</taxon>
    </lineage>
</organism>
<protein>
    <submittedName>
        <fullName evidence="9">RNA polymerase sigma factor</fullName>
    </submittedName>
</protein>
<dbReference type="InterPro" id="IPR014284">
    <property type="entry name" value="RNA_pol_sigma-70_dom"/>
</dbReference>
<dbReference type="Gene3D" id="1.10.1740.10">
    <property type="match status" value="1"/>
</dbReference>
<evidence type="ECO:0000259" key="7">
    <source>
        <dbReference type="Pfam" id="PF04542"/>
    </source>
</evidence>
<comment type="similarity">
    <text evidence="1">Belongs to the sigma-70 factor family. ECF subfamily.</text>
</comment>